<protein>
    <submittedName>
        <fullName evidence="1">Uncharacterized protein</fullName>
    </submittedName>
</protein>
<dbReference type="Proteomes" id="UP000184368">
    <property type="component" value="Unassembled WGS sequence"/>
</dbReference>
<reference evidence="1 2" key="1">
    <citation type="submission" date="2016-11" db="EMBL/GenBank/DDBJ databases">
        <authorList>
            <person name="Jaros S."/>
            <person name="Januszkiewicz K."/>
            <person name="Wedrychowicz H."/>
        </authorList>
    </citation>
    <scope>NUCLEOTIDE SEQUENCE [LARGE SCALE GENOMIC DNA]</scope>
    <source>
        <strain evidence="1 2">DSM 26897</strain>
    </source>
</reference>
<dbReference type="RefSeq" id="WP_073039375.1">
    <property type="nucleotide sequence ID" value="NZ_FQUO01000001.1"/>
</dbReference>
<dbReference type="STRING" id="1302690.BUE76_01460"/>
<name>A0A1M4TCL9_9BACT</name>
<keyword evidence="2" id="KW-1185">Reference proteome</keyword>
<dbReference type="InterPro" id="IPR038113">
    <property type="entry name" value="MITD1_C_sf"/>
</dbReference>
<dbReference type="AlphaFoldDB" id="A0A1M4TCL9"/>
<evidence type="ECO:0000313" key="1">
    <source>
        <dbReference type="EMBL" id="SHE42134.1"/>
    </source>
</evidence>
<proteinExistence type="predicted"/>
<dbReference type="EMBL" id="FQUO01000001">
    <property type="protein sequence ID" value="SHE42134.1"/>
    <property type="molecule type" value="Genomic_DNA"/>
</dbReference>
<evidence type="ECO:0000313" key="2">
    <source>
        <dbReference type="Proteomes" id="UP000184368"/>
    </source>
</evidence>
<sequence>MSIPAYCSFDFLLHMAREPLLSELGSDSRAIGFLHLRDLVLNGVTIQTDVPKVQIDAQMDNPYFRHLVKNLRINANPQAFAEMRSNEQAFFARQPQSLYFLSATYSGEKLSQLCRQTGFYCFGPKPEAGRMFQDRVQDLVGRDKTTWQFLEELLQPHNAMVIADPYLFTENAVEACMKMVDSVVPRQQKCPYYLTLIGRSRGGSLNEIPLSMIKSRVDKIRQAVTRILPHAVVEFHTANRPDFHDRLIITNNVMIYSGSGLDAIGRNGEATKDSYWVAVSPYKRLSHNGVEGTFGYKAIKNKLERFNNWIKQSELAQTSNPLFA</sequence>
<accession>A0A1M4TCL9</accession>
<gene>
    <name evidence="1" type="ORF">SAMN05444008_101381</name>
</gene>
<dbReference type="Gene3D" id="3.30.870.30">
    <property type="entry name" value="MITD, C-terminal phospholipase D-like domain"/>
    <property type="match status" value="1"/>
</dbReference>
<organism evidence="1 2">
    <name type="scientific">Cnuella takakiae</name>
    <dbReference type="NCBI Taxonomy" id="1302690"/>
    <lineage>
        <taxon>Bacteria</taxon>
        <taxon>Pseudomonadati</taxon>
        <taxon>Bacteroidota</taxon>
        <taxon>Chitinophagia</taxon>
        <taxon>Chitinophagales</taxon>
        <taxon>Chitinophagaceae</taxon>
        <taxon>Cnuella</taxon>
    </lineage>
</organism>